<dbReference type="Gene3D" id="1.20.1600.10">
    <property type="entry name" value="Outer membrane efflux proteins (OEP)"/>
    <property type="match status" value="1"/>
</dbReference>
<evidence type="ECO:0000256" key="6">
    <source>
        <dbReference type="ARBA" id="ARBA00023288"/>
    </source>
</evidence>
<keyword evidence="2 7" id="KW-1134">Transmembrane beta strand</keyword>
<name>A0A1H1T5U3_9GAMM</name>
<dbReference type="PROSITE" id="PS51257">
    <property type="entry name" value="PROKAR_LIPOPROTEIN"/>
    <property type="match status" value="1"/>
</dbReference>
<dbReference type="InterPro" id="IPR010131">
    <property type="entry name" value="MdtP/NodT-like"/>
</dbReference>
<reference evidence="9" key="1">
    <citation type="submission" date="2016-10" db="EMBL/GenBank/DDBJ databases">
        <authorList>
            <person name="Varghese N."/>
            <person name="Submissions S."/>
        </authorList>
    </citation>
    <scope>NUCLEOTIDE SEQUENCE [LARGE SCALE GENOMIC DNA]</scope>
    <source>
        <strain evidence="9">NRRL B-51270</strain>
    </source>
</reference>
<keyword evidence="9" id="KW-1185">Reference proteome</keyword>
<accession>A0A1H1T5U3</accession>
<dbReference type="GO" id="GO:0015562">
    <property type="term" value="F:efflux transmembrane transporter activity"/>
    <property type="evidence" value="ECO:0007669"/>
    <property type="project" value="InterPro"/>
</dbReference>
<keyword evidence="7" id="KW-0472">Membrane</keyword>
<organism evidence="8 9">
    <name type="scientific">Halopseudomonas xinjiangensis</name>
    <dbReference type="NCBI Taxonomy" id="487184"/>
    <lineage>
        <taxon>Bacteria</taxon>
        <taxon>Pseudomonadati</taxon>
        <taxon>Pseudomonadota</taxon>
        <taxon>Gammaproteobacteria</taxon>
        <taxon>Pseudomonadales</taxon>
        <taxon>Pseudomonadaceae</taxon>
        <taxon>Halopseudomonas</taxon>
    </lineage>
</organism>
<dbReference type="AlphaFoldDB" id="A0A1H1T5U3"/>
<keyword evidence="4 7" id="KW-0564">Palmitate</keyword>
<evidence type="ECO:0000256" key="3">
    <source>
        <dbReference type="ARBA" id="ARBA00022692"/>
    </source>
</evidence>
<sequence>MFTRARLKPLLYALGLVLAGCSSAPSHDTPQLPPDWFHGNEQASLEPSALAHWWDQFDDPMLTATVTRAMQANYDARLAMLRVQAARAQLRQARASLFPILDLPGSASRQWIDVDPPASARPQLEQLGLDLDDGISIDMWELALQASWEPDIFGANRARTQGARQQVRSAQAQAIGARLSVAAGAAQGYIRARTLEAQLALLEEGQKIAGEFARISSFMFEAGEVTRLDVEASAAEHEALAAQHEQVQIALAEARLALDTLLARPPGTTAEQMRTAPPSSVPVARAAIAPGQPIDLLRRRPDLIAAAADLQGAELQSLAARRDLFPKIAVQAAAGRSGFALGDAISSASNFARLGATFALPLLDYPRRQAAIELADVSGEQAFVSFQQTLAEALEDVERALVNVDGQRRRQIALGRTLAHRERAHSMARRSYELGEANLAEVLDAQRSVLETRGQVIEARAALAGAQVALYLALGGGWQQPAPQAQQADR</sequence>
<feature type="chain" id="PRO_5009029226" evidence="7">
    <location>
        <begin position="25"/>
        <end position="490"/>
    </location>
</feature>
<comment type="subcellular location">
    <subcellularLocation>
        <location evidence="7">Cell outer membrane</location>
        <topology evidence="7">Lipid-anchor</topology>
    </subcellularLocation>
</comment>
<dbReference type="STRING" id="487184.SAMN05216421_1736"/>
<dbReference type="OrthoDB" id="9770517at2"/>
<evidence type="ECO:0000256" key="7">
    <source>
        <dbReference type="RuleBase" id="RU362097"/>
    </source>
</evidence>
<gene>
    <name evidence="8" type="ORF">SAMN05216421_1736</name>
</gene>
<evidence type="ECO:0000256" key="1">
    <source>
        <dbReference type="ARBA" id="ARBA00007613"/>
    </source>
</evidence>
<keyword evidence="5" id="KW-0998">Cell outer membrane</keyword>
<protein>
    <submittedName>
        <fullName evidence="8">Efflux transporter, outer membrane factor (OMF) lipoprotein, NodT family</fullName>
    </submittedName>
</protein>
<evidence type="ECO:0000256" key="5">
    <source>
        <dbReference type="ARBA" id="ARBA00023237"/>
    </source>
</evidence>
<dbReference type="NCBIfam" id="TIGR01845">
    <property type="entry name" value="outer_NodT"/>
    <property type="match status" value="1"/>
</dbReference>
<keyword evidence="3 7" id="KW-0812">Transmembrane</keyword>
<keyword evidence="6 7" id="KW-0449">Lipoprotein</keyword>
<comment type="similarity">
    <text evidence="1 7">Belongs to the outer membrane factor (OMF) (TC 1.B.17) family.</text>
</comment>
<proteinExistence type="inferred from homology"/>
<dbReference type="RefSeq" id="WP_093393263.1">
    <property type="nucleotide sequence ID" value="NZ_LT629736.1"/>
</dbReference>
<keyword evidence="7" id="KW-0732">Signal</keyword>
<dbReference type="Proteomes" id="UP000243207">
    <property type="component" value="Chromosome I"/>
</dbReference>
<feature type="signal peptide" evidence="7">
    <location>
        <begin position="1"/>
        <end position="24"/>
    </location>
</feature>
<dbReference type="Gene3D" id="2.20.200.10">
    <property type="entry name" value="Outer membrane efflux proteins (OEP)"/>
    <property type="match status" value="1"/>
</dbReference>
<dbReference type="GO" id="GO:0009279">
    <property type="term" value="C:cell outer membrane"/>
    <property type="evidence" value="ECO:0007669"/>
    <property type="project" value="UniProtKB-SubCell"/>
</dbReference>
<dbReference type="Pfam" id="PF02321">
    <property type="entry name" value="OEP"/>
    <property type="match status" value="2"/>
</dbReference>
<dbReference type="SUPFAM" id="SSF56954">
    <property type="entry name" value="Outer membrane efflux proteins (OEP)"/>
    <property type="match status" value="1"/>
</dbReference>
<evidence type="ECO:0000256" key="2">
    <source>
        <dbReference type="ARBA" id="ARBA00022452"/>
    </source>
</evidence>
<dbReference type="EMBL" id="LT629736">
    <property type="protein sequence ID" value="SDS55376.1"/>
    <property type="molecule type" value="Genomic_DNA"/>
</dbReference>
<evidence type="ECO:0000256" key="4">
    <source>
        <dbReference type="ARBA" id="ARBA00023139"/>
    </source>
</evidence>
<evidence type="ECO:0000313" key="9">
    <source>
        <dbReference type="Proteomes" id="UP000243207"/>
    </source>
</evidence>
<evidence type="ECO:0000313" key="8">
    <source>
        <dbReference type="EMBL" id="SDS55376.1"/>
    </source>
</evidence>
<dbReference type="PANTHER" id="PTHR30203">
    <property type="entry name" value="OUTER MEMBRANE CATION EFFLUX PROTEIN"/>
    <property type="match status" value="1"/>
</dbReference>
<dbReference type="InterPro" id="IPR003423">
    <property type="entry name" value="OMP_efflux"/>
</dbReference>